<gene>
    <name evidence="2" type="ORF">RJT34_14349</name>
</gene>
<keyword evidence="1" id="KW-1133">Transmembrane helix</keyword>
<organism evidence="2 3">
    <name type="scientific">Clitoria ternatea</name>
    <name type="common">Butterfly pea</name>
    <dbReference type="NCBI Taxonomy" id="43366"/>
    <lineage>
        <taxon>Eukaryota</taxon>
        <taxon>Viridiplantae</taxon>
        <taxon>Streptophyta</taxon>
        <taxon>Embryophyta</taxon>
        <taxon>Tracheophyta</taxon>
        <taxon>Spermatophyta</taxon>
        <taxon>Magnoliopsida</taxon>
        <taxon>eudicotyledons</taxon>
        <taxon>Gunneridae</taxon>
        <taxon>Pentapetalae</taxon>
        <taxon>rosids</taxon>
        <taxon>fabids</taxon>
        <taxon>Fabales</taxon>
        <taxon>Fabaceae</taxon>
        <taxon>Papilionoideae</taxon>
        <taxon>50 kb inversion clade</taxon>
        <taxon>NPAAA clade</taxon>
        <taxon>indigoferoid/millettioid clade</taxon>
        <taxon>Phaseoleae</taxon>
        <taxon>Clitoria</taxon>
    </lineage>
</organism>
<evidence type="ECO:0000313" key="2">
    <source>
        <dbReference type="EMBL" id="KAK7303442.1"/>
    </source>
</evidence>
<evidence type="ECO:0000256" key="1">
    <source>
        <dbReference type="SAM" id="Phobius"/>
    </source>
</evidence>
<accession>A0AAN9JT54</accession>
<dbReference type="Proteomes" id="UP001359559">
    <property type="component" value="Unassembled WGS sequence"/>
</dbReference>
<name>A0AAN9JT54_CLITE</name>
<sequence length="70" mass="8039">MVSVKRGGTVFQMFQEQMMRNCMFVFVGYFCSFKILLYKGPNGKHATAETGKLSTWASCKMQLLCRPEMN</sequence>
<dbReference type="EMBL" id="JAYKXN010000003">
    <property type="protein sequence ID" value="KAK7303442.1"/>
    <property type="molecule type" value="Genomic_DNA"/>
</dbReference>
<proteinExistence type="predicted"/>
<evidence type="ECO:0000313" key="3">
    <source>
        <dbReference type="Proteomes" id="UP001359559"/>
    </source>
</evidence>
<reference evidence="2 3" key="1">
    <citation type="submission" date="2024-01" db="EMBL/GenBank/DDBJ databases">
        <title>The genomes of 5 underutilized Papilionoideae crops provide insights into root nodulation and disease resistance.</title>
        <authorList>
            <person name="Yuan L."/>
        </authorList>
    </citation>
    <scope>NUCLEOTIDE SEQUENCE [LARGE SCALE GENOMIC DNA]</scope>
    <source>
        <strain evidence="2">LY-2023</strain>
        <tissue evidence="2">Leaf</tissue>
    </source>
</reference>
<protein>
    <submittedName>
        <fullName evidence="2">Uncharacterized protein</fullName>
    </submittedName>
</protein>
<keyword evidence="1" id="KW-0472">Membrane</keyword>
<dbReference type="AlphaFoldDB" id="A0AAN9JT54"/>
<comment type="caution">
    <text evidence="2">The sequence shown here is derived from an EMBL/GenBank/DDBJ whole genome shotgun (WGS) entry which is preliminary data.</text>
</comment>
<keyword evidence="1" id="KW-0812">Transmembrane</keyword>
<keyword evidence="3" id="KW-1185">Reference proteome</keyword>
<feature type="transmembrane region" description="Helical" evidence="1">
    <location>
        <begin position="21"/>
        <end position="38"/>
    </location>
</feature>